<dbReference type="GO" id="GO:0008514">
    <property type="term" value="F:organic anion transmembrane transporter activity"/>
    <property type="evidence" value="ECO:0007669"/>
    <property type="project" value="UniProtKB-ARBA"/>
</dbReference>
<proteinExistence type="inferred from homology"/>
<dbReference type="PANTHER" id="PTHR10283">
    <property type="entry name" value="SOLUTE CARRIER FAMILY 13 MEMBER"/>
    <property type="match status" value="1"/>
</dbReference>
<gene>
    <name evidence="11" type="primary">citT_4</name>
    <name evidence="11" type="ORF">BN997_03515</name>
</gene>
<dbReference type="Proteomes" id="UP000040453">
    <property type="component" value="Unassembled WGS sequence"/>
</dbReference>
<dbReference type="AlphaFoldDB" id="A0A0A1MKG5"/>
<feature type="transmembrane region" description="Helical" evidence="10">
    <location>
        <begin position="419"/>
        <end position="438"/>
    </location>
</feature>
<feature type="transmembrane region" description="Helical" evidence="10">
    <location>
        <begin position="223"/>
        <end position="244"/>
    </location>
</feature>
<dbReference type="Pfam" id="PF00939">
    <property type="entry name" value="Na_sulph_symp"/>
    <property type="match status" value="1"/>
</dbReference>
<evidence type="ECO:0000313" key="12">
    <source>
        <dbReference type="Proteomes" id="UP000040453"/>
    </source>
</evidence>
<evidence type="ECO:0000256" key="6">
    <source>
        <dbReference type="ARBA" id="ARBA00022847"/>
    </source>
</evidence>
<evidence type="ECO:0000256" key="3">
    <source>
        <dbReference type="ARBA" id="ARBA00007349"/>
    </source>
</evidence>
<feature type="transmembrane region" description="Helical" evidence="10">
    <location>
        <begin position="31"/>
        <end position="48"/>
    </location>
</feature>
<dbReference type="NCBIfam" id="TIGR00785">
    <property type="entry name" value="dass"/>
    <property type="match status" value="1"/>
</dbReference>
<protein>
    <recommendedName>
        <fullName evidence="4">Sodium-dependent dicarboxylate transporter SdcS</fullName>
    </recommendedName>
    <alternativeName>
        <fullName evidence="9">Na(+)/dicarboxylate symporter</fullName>
    </alternativeName>
</protein>
<reference evidence="11 12" key="1">
    <citation type="submission" date="2014-11" db="EMBL/GenBank/DDBJ databases">
        <authorList>
            <person name="Urmite Genomes Urmite Genomes"/>
        </authorList>
    </citation>
    <scope>NUCLEOTIDE SEQUENCE [LARGE SCALE GENOMIC DNA]</scope>
    <source>
        <strain evidence="11 12">Oc5</strain>
    </source>
</reference>
<feature type="transmembrane region" description="Helical" evidence="10">
    <location>
        <begin position="361"/>
        <end position="381"/>
    </location>
</feature>
<dbReference type="RefSeq" id="WP_042533951.1">
    <property type="nucleotide sequence ID" value="NZ_CDGG01000001.1"/>
</dbReference>
<comment type="similarity">
    <text evidence="2">Belongs to the SLC13A/DASS transporter (TC 2.A.47) family. NADC subfamily.</text>
</comment>
<dbReference type="PIRSF" id="PIRSF002457">
    <property type="entry name" value="DASS"/>
    <property type="match status" value="1"/>
</dbReference>
<dbReference type="STRING" id="545501.BN997_03515"/>
<feature type="transmembrane region" description="Helical" evidence="10">
    <location>
        <begin position="388"/>
        <end position="407"/>
    </location>
</feature>
<dbReference type="OrthoDB" id="9156049at2"/>
<dbReference type="GO" id="GO:0015293">
    <property type="term" value="F:symporter activity"/>
    <property type="evidence" value="ECO:0007669"/>
    <property type="project" value="UniProtKB-KW"/>
</dbReference>
<dbReference type="EMBL" id="CDGG01000001">
    <property type="protein sequence ID" value="CEI83598.1"/>
    <property type="molecule type" value="Genomic_DNA"/>
</dbReference>
<keyword evidence="5 10" id="KW-0812">Transmembrane</keyword>
<evidence type="ECO:0000313" key="11">
    <source>
        <dbReference type="EMBL" id="CEI83598.1"/>
    </source>
</evidence>
<evidence type="ECO:0000256" key="1">
    <source>
        <dbReference type="ARBA" id="ARBA00004141"/>
    </source>
</evidence>
<comment type="similarity">
    <text evidence="3">Belongs to the SLC13A/DASS transporter (TC 2.A.47) family. DIT1 subfamily.</text>
</comment>
<feature type="transmembrane region" description="Helical" evidence="10">
    <location>
        <begin position="459"/>
        <end position="480"/>
    </location>
</feature>
<keyword evidence="6" id="KW-0769">Symport</keyword>
<keyword evidence="6" id="KW-0813">Transport</keyword>
<feature type="transmembrane region" description="Helical" evidence="10">
    <location>
        <begin position="302"/>
        <end position="322"/>
    </location>
</feature>
<sequence length="484" mass="51196">MKKKDAIALIAAFLVLLIILILPNPDSLPLVGQRALAVLAFAVVLWVTEAVSYPVSAVMIVSLLAVLIGISPAIEDPGTIYGTSQGLSMAVEGFSSSAVLLVGGALVLATAMEITGLHKRIALYIMSKVGTKPGALVIGTIIVSFVLALFVPSATARAGTLVPILLGIVAAFGLAKQSKLAALLMITAVQSISIWNVGIKTAAAQNMVALGFMESAFGIDVTWGEWFLYAAPWAFIMSIVLYIVMVKLIKPNMSEIKEGVSITNQLKELGKISGKEWRLIIIAGLLLLFWSTEGVLHPLDSTTVTIVAVAIMLTPVIGIFSWKEVQRKVPWGTLIVFATGISLGIVLLATEGATWLSSNSFEILGVSSLPLVAMIAVLALFNILIHLGFASATSLASAFIPIVIALVGSMEPAAFNGPGLVLIMQFVISFGFLLPVSAPQNMLAYGTGTFTLKQFIKSGVPLTVIGYLLIILFSATYWQWVGLL</sequence>
<evidence type="ECO:0000256" key="4">
    <source>
        <dbReference type="ARBA" id="ARBA00020150"/>
    </source>
</evidence>
<evidence type="ECO:0000256" key="10">
    <source>
        <dbReference type="SAM" id="Phobius"/>
    </source>
</evidence>
<feature type="transmembrane region" description="Helical" evidence="10">
    <location>
        <begin position="7"/>
        <end position="25"/>
    </location>
</feature>
<feature type="transmembrane region" description="Helical" evidence="10">
    <location>
        <begin position="182"/>
        <end position="203"/>
    </location>
</feature>
<organism evidence="11 12">
    <name type="scientific">Oceanobacillus oncorhynchi</name>
    <dbReference type="NCBI Taxonomy" id="545501"/>
    <lineage>
        <taxon>Bacteria</taxon>
        <taxon>Bacillati</taxon>
        <taxon>Bacillota</taxon>
        <taxon>Bacilli</taxon>
        <taxon>Bacillales</taxon>
        <taxon>Bacillaceae</taxon>
        <taxon>Oceanobacillus</taxon>
    </lineage>
</organism>
<evidence type="ECO:0000256" key="2">
    <source>
        <dbReference type="ARBA" id="ARBA00006772"/>
    </source>
</evidence>
<name>A0A0A1MKG5_9BACI</name>
<feature type="transmembrane region" description="Helical" evidence="10">
    <location>
        <begin position="55"/>
        <end position="74"/>
    </location>
</feature>
<dbReference type="InterPro" id="IPR001898">
    <property type="entry name" value="SLC13A/DASS"/>
</dbReference>
<keyword evidence="8 10" id="KW-0472">Membrane</keyword>
<dbReference type="InterPro" id="IPR030676">
    <property type="entry name" value="CitT-rel"/>
</dbReference>
<feature type="transmembrane region" description="Helical" evidence="10">
    <location>
        <begin position="158"/>
        <end position="175"/>
    </location>
</feature>
<keyword evidence="12" id="KW-1185">Reference proteome</keyword>
<comment type="subcellular location">
    <subcellularLocation>
        <location evidence="1">Membrane</location>
        <topology evidence="1">Multi-pass membrane protein</topology>
    </subcellularLocation>
</comment>
<dbReference type="PANTHER" id="PTHR10283:SF82">
    <property type="entry name" value="SOLUTE CARRIER FAMILY 13 MEMBER 2"/>
    <property type="match status" value="1"/>
</dbReference>
<feature type="transmembrane region" description="Helical" evidence="10">
    <location>
        <begin position="277"/>
        <end position="296"/>
    </location>
</feature>
<keyword evidence="7 10" id="KW-1133">Transmembrane helix</keyword>
<evidence type="ECO:0000256" key="8">
    <source>
        <dbReference type="ARBA" id="ARBA00023136"/>
    </source>
</evidence>
<accession>A0A0A1MKG5</accession>
<dbReference type="GO" id="GO:0005886">
    <property type="term" value="C:plasma membrane"/>
    <property type="evidence" value="ECO:0007669"/>
    <property type="project" value="TreeGrafter"/>
</dbReference>
<evidence type="ECO:0000256" key="7">
    <source>
        <dbReference type="ARBA" id="ARBA00022989"/>
    </source>
</evidence>
<evidence type="ECO:0000256" key="9">
    <source>
        <dbReference type="ARBA" id="ARBA00031174"/>
    </source>
</evidence>
<feature type="transmembrane region" description="Helical" evidence="10">
    <location>
        <begin position="133"/>
        <end position="152"/>
    </location>
</feature>
<evidence type="ECO:0000256" key="5">
    <source>
        <dbReference type="ARBA" id="ARBA00022692"/>
    </source>
</evidence>
<dbReference type="GO" id="GO:1905039">
    <property type="term" value="P:carboxylic acid transmembrane transport"/>
    <property type="evidence" value="ECO:0007669"/>
    <property type="project" value="UniProtKB-ARBA"/>
</dbReference>
<feature type="transmembrane region" description="Helical" evidence="10">
    <location>
        <begin position="94"/>
        <end position="112"/>
    </location>
</feature>
<feature type="transmembrane region" description="Helical" evidence="10">
    <location>
        <begin position="329"/>
        <end position="349"/>
    </location>
</feature>